<keyword evidence="5" id="KW-1185">Reference proteome</keyword>
<dbReference type="Gene3D" id="2.60.40.10">
    <property type="entry name" value="Immunoglobulins"/>
    <property type="match status" value="2"/>
</dbReference>
<name>A0A9B0U338_CHRAS</name>
<dbReference type="InterPro" id="IPR015631">
    <property type="entry name" value="CD2/SLAM_rcpt"/>
</dbReference>
<dbReference type="InterPro" id="IPR036179">
    <property type="entry name" value="Ig-like_dom_sf"/>
</dbReference>
<proteinExistence type="predicted"/>
<dbReference type="OrthoDB" id="9427418at2759"/>
<gene>
    <name evidence="6" type="primary">CD58</name>
</gene>
<dbReference type="GO" id="GO:0016020">
    <property type="term" value="C:membrane"/>
    <property type="evidence" value="ECO:0007669"/>
    <property type="project" value="UniProtKB-SubCell"/>
</dbReference>
<evidence type="ECO:0000256" key="1">
    <source>
        <dbReference type="ARBA" id="ARBA00004370"/>
    </source>
</evidence>
<dbReference type="RefSeq" id="XP_006874871.1">
    <property type="nucleotide sequence ID" value="XM_006874809.1"/>
</dbReference>
<evidence type="ECO:0000313" key="5">
    <source>
        <dbReference type="Proteomes" id="UP000504623"/>
    </source>
</evidence>
<dbReference type="AlphaFoldDB" id="A0A9B0U338"/>
<dbReference type="CTD" id="965"/>
<evidence type="ECO:0000256" key="2">
    <source>
        <dbReference type="ARBA" id="ARBA00022729"/>
    </source>
</evidence>
<dbReference type="GO" id="GO:0009986">
    <property type="term" value="C:cell surface"/>
    <property type="evidence" value="ECO:0007669"/>
    <property type="project" value="TreeGrafter"/>
</dbReference>
<dbReference type="PANTHER" id="PTHR12080">
    <property type="entry name" value="SIGNALING LYMPHOCYTIC ACTIVATION MOLECULE"/>
    <property type="match status" value="1"/>
</dbReference>
<keyword evidence="4" id="KW-0325">Glycoprotein</keyword>
<reference evidence="6" key="1">
    <citation type="submission" date="2025-08" db="UniProtKB">
        <authorList>
            <consortium name="RefSeq"/>
        </authorList>
    </citation>
    <scope>IDENTIFICATION</scope>
    <source>
        <tissue evidence="6">Spleen</tissue>
    </source>
</reference>
<sequence length="194" mass="21911">MALDHASEFITCDSIKSYGVINKTVTLSPPHGSNFKEITWKKQKDKVIDWYDSKIKTFEPFKNRAYLDIVSGNLTISNLTSSDEDEYEFVSSDGNTTAMFSLTVLDPLPSPTLNCSSNDENIIVECMLPDFSRHVDLLVYSWTCSSEKCKREAKLKIIFEKEDDLSQEVWCIVKNPVSAMNSSIILRTCMPAGK</sequence>
<protein>
    <submittedName>
        <fullName evidence="6">Lymphocyte function-associated antigen 3</fullName>
    </submittedName>
</protein>
<evidence type="ECO:0000256" key="3">
    <source>
        <dbReference type="ARBA" id="ARBA00023136"/>
    </source>
</evidence>
<accession>A0A9B0U338</accession>
<organism evidence="5 6">
    <name type="scientific">Chrysochloris asiatica</name>
    <name type="common">Cape golden mole</name>
    <dbReference type="NCBI Taxonomy" id="185453"/>
    <lineage>
        <taxon>Eukaryota</taxon>
        <taxon>Metazoa</taxon>
        <taxon>Chordata</taxon>
        <taxon>Craniata</taxon>
        <taxon>Vertebrata</taxon>
        <taxon>Euteleostomi</taxon>
        <taxon>Mammalia</taxon>
        <taxon>Eutheria</taxon>
        <taxon>Afrotheria</taxon>
        <taxon>Chrysochloridae</taxon>
        <taxon>Chrysochlorinae</taxon>
        <taxon>Chrysochloris</taxon>
    </lineage>
</organism>
<dbReference type="GO" id="GO:0005102">
    <property type="term" value="F:signaling receptor binding"/>
    <property type="evidence" value="ECO:0007669"/>
    <property type="project" value="TreeGrafter"/>
</dbReference>
<keyword evidence="3" id="KW-0472">Membrane</keyword>
<evidence type="ECO:0000313" key="6">
    <source>
        <dbReference type="RefSeq" id="XP_006874871.1"/>
    </source>
</evidence>
<keyword evidence="2" id="KW-0732">Signal</keyword>
<dbReference type="Proteomes" id="UP000504623">
    <property type="component" value="Unplaced"/>
</dbReference>
<dbReference type="InterPro" id="IPR013783">
    <property type="entry name" value="Ig-like_fold"/>
</dbReference>
<dbReference type="SUPFAM" id="SSF48726">
    <property type="entry name" value="Immunoglobulin"/>
    <property type="match status" value="1"/>
</dbReference>
<dbReference type="GeneID" id="102821122"/>
<dbReference type="PANTHER" id="PTHR12080:SF55">
    <property type="entry name" value="LYMPHOCYTE FUNCTION-ASSOCIATED ANTIGEN 3"/>
    <property type="match status" value="1"/>
</dbReference>
<comment type="subcellular location">
    <subcellularLocation>
        <location evidence="1">Membrane</location>
    </subcellularLocation>
</comment>
<evidence type="ECO:0000256" key="4">
    <source>
        <dbReference type="ARBA" id="ARBA00023180"/>
    </source>
</evidence>